<keyword evidence="2" id="KW-0690">Ribosome biogenesis</keyword>
<proteinExistence type="inferred from homology"/>
<evidence type="ECO:0000256" key="7">
    <source>
        <dbReference type="SAM" id="MobiDB-lite"/>
    </source>
</evidence>
<evidence type="ECO:0000256" key="4">
    <source>
        <dbReference type="ARBA" id="ARBA00023242"/>
    </source>
</evidence>
<name>G0UK91_TRYCI</name>
<dbReference type="PANTHER" id="PTHR17039">
    <property type="entry name" value="U3 SMALL NUCLEOLAR RIBONUCLEOPROTEIN PROTEIN MPP10"/>
    <property type="match status" value="1"/>
</dbReference>
<organism evidence="8">
    <name type="scientific">Trypanosoma congolense (strain IL3000)</name>
    <dbReference type="NCBI Taxonomy" id="1068625"/>
    <lineage>
        <taxon>Eukaryota</taxon>
        <taxon>Discoba</taxon>
        <taxon>Euglenozoa</taxon>
        <taxon>Kinetoplastea</taxon>
        <taxon>Metakinetoplastina</taxon>
        <taxon>Trypanosomatida</taxon>
        <taxon>Trypanosomatidae</taxon>
        <taxon>Trypanosoma</taxon>
        <taxon>Nannomonas</taxon>
    </lineage>
</organism>
<comment type="subcellular location">
    <subcellularLocation>
        <location evidence="1">Nucleus</location>
        <location evidence="1">Nucleolus</location>
    </subcellularLocation>
</comment>
<sequence>MVRKKNQKHADRAVVVGPTTGNPSLGAKRPSRGKLARCLDHCVTTVQEKLGSGPDAFLASRQTGADFSRECLASLFKLASSLHSPRLPYYSRTLETSSAQHVTIEQIWGQMNMLLRPVLRRLKENIRRMQETSNGNEAPVTRVTGNKRGEGSADAKCNERASVEDVDACSQGTSQLDESDLDKEISSLLAKQRDAKKRRKSNGNGDESWRYVFGKDNEESETDVERSESLGDKDEEDCQVAGHRRQRTRARGEVRGEDFWDGDDQGQMDEEELEALKEMYGEDFVPHEDEYFEDEGDDMDVDDPLLEEDLKWDDPTAALDEEDSGTVAGGKRGYVEDDNILEDEEGFEGDRGGNDDEEDPELQDPNLTDLQRERLREKRLVERLEQERLYSTQWAMSGEVSGSNRPRDALLDESLDFEYATKAVPVITEGFTAKLEDRIRRRVLDSNYDDVQRRTALSAPGDLAISRRDDTATKDSEKSRLSLMDLYEKEYLEKARKAEESTIAGAAAAAQSAEPLTEIEKDELRAIQMWRRLAQHLDALSNFHYTPKPVHEDLAARVRAVEGQAPAIALEAVGNFAVSRESALAPQDLYRGTDRKFADVGVNELEPRERRAVRRAKKDQAGISRAIKEKHKERAKKLKEKIQSVDA</sequence>
<dbReference type="PANTHER" id="PTHR17039:SF0">
    <property type="entry name" value="U3 SMALL NUCLEOLAR RIBONUCLEOPROTEIN PROTEIN MPP10"/>
    <property type="match status" value="1"/>
</dbReference>
<evidence type="ECO:0000256" key="5">
    <source>
        <dbReference type="ARBA" id="ARBA00023274"/>
    </source>
</evidence>
<evidence type="ECO:0000313" key="8">
    <source>
        <dbReference type="EMBL" id="CCC89796.1"/>
    </source>
</evidence>
<evidence type="ECO:0000256" key="1">
    <source>
        <dbReference type="ARBA" id="ARBA00004604"/>
    </source>
</evidence>
<accession>G0UK91</accession>
<feature type="compositionally biased region" description="Basic and acidic residues" evidence="7">
    <location>
        <begin position="147"/>
        <end position="163"/>
    </location>
</feature>
<evidence type="ECO:0000256" key="6">
    <source>
        <dbReference type="ARBA" id="ARBA00029455"/>
    </source>
</evidence>
<dbReference type="VEuPathDB" id="TriTrypDB:TcIL3000_3_2280"/>
<reference evidence="8" key="1">
    <citation type="journal article" date="2012" name="Proc. Natl. Acad. Sci. U.S.A.">
        <title>Antigenic diversity is generated by distinct evolutionary mechanisms in African trypanosome species.</title>
        <authorList>
            <person name="Jackson A.P."/>
            <person name="Berry A."/>
            <person name="Aslett M."/>
            <person name="Allison H.C."/>
            <person name="Burton P."/>
            <person name="Vavrova-Anderson J."/>
            <person name="Brown R."/>
            <person name="Browne H."/>
            <person name="Corton N."/>
            <person name="Hauser H."/>
            <person name="Gamble J."/>
            <person name="Gilderthorp R."/>
            <person name="Marcello L."/>
            <person name="McQuillan J."/>
            <person name="Otto T.D."/>
            <person name="Quail M.A."/>
            <person name="Sanders M.J."/>
            <person name="van Tonder A."/>
            <person name="Ginger M.L."/>
            <person name="Field M.C."/>
            <person name="Barry J.D."/>
            <person name="Hertz-Fowler C."/>
            <person name="Berriman M."/>
        </authorList>
    </citation>
    <scope>NUCLEOTIDE SEQUENCE</scope>
    <source>
        <strain evidence="8">IL3000</strain>
    </source>
</reference>
<keyword evidence="3" id="KW-0698">rRNA processing</keyword>
<evidence type="ECO:0000256" key="2">
    <source>
        <dbReference type="ARBA" id="ARBA00022517"/>
    </source>
</evidence>
<keyword evidence="5" id="KW-0687">Ribonucleoprotein</keyword>
<feature type="region of interest" description="Disordered" evidence="7">
    <location>
        <begin position="129"/>
        <end position="267"/>
    </location>
</feature>
<feature type="region of interest" description="Disordered" evidence="7">
    <location>
        <begin position="287"/>
        <end position="373"/>
    </location>
</feature>
<gene>
    <name evidence="8" type="ORF">TCIL3000_3_2280</name>
</gene>
<feature type="compositionally biased region" description="Acidic residues" evidence="7">
    <location>
        <begin position="336"/>
        <end position="347"/>
    </location>
</feature>
<protein>
    <submittedName>
        <fullName evidence="8">Uncharacterized protein TCIL3000_3_2280</fullName>
    </submittedName>
</protein>
<feature type="region of interest" description="Disordered" evidence="7">
    <location>
        <begin position="609"/>
        <end position="647"/>
    </location>
</feature>
<feature type="compositionally biased region" description="Acidic residues" evidence="7">
    <location>
        <begin position="290"/>
        <end position="307"/>
    </location>
</feature>
<evidence type="ECO:0000256" key="3">
    <source>
        <dbReference type="ARBA" id="ARBA00022552"/>
    </source>
</evidence>
<feature type="region of interest" description="Disordered" evidence="7">
    <location>
        <begin position="1"/>
        <end position="30"/>
    </location>
</feature>
<dbReference type="GO" id="GO:0034457">
    <property type="term" value="C:Mpp10 complex"/>
    <property type="evidence" value="ECO:0007669"/>
    <property type="project" value="InterPro"/>
</dbReference>
<keyword evidence="4" id="KW-0539">Nucleus</keyword>
<comment type="similarity">
    <text evidence="6">Belongs to the MPP10 family.</text>
</comment>
<feature type="compositionally biased region" description="Basic and acidic residues" evidence="7">
    <location>
        <begin position="207"/>
        <end position="232"/>
    </location>
</feature>
<dbReference type="AlphaFoldDB" id="G0UK91"/>
<dbReference type="EMBL" id="HE575316">
    <property type="protein sequence ID" value="CCC89796.1"/>
    <property type="molecule type" value="Genomic_DNA"/>
</dbReference>
<dbReference type="Pfam" id="PF04006">
    <property type="entry name" value="Mpp10"/>
    <property type="match status" value="1"/>
</dbReference>
<dbReference type="GO" id="GO:0032040">
    <property type="term" value="C:small-subunit processome"/>
    <property type="evidence" value="ECO:0007669"/>
    <property type="project" value="TreeGrafter"/>
</dbReference>
<dbReference type="GO" id="GO:0006364">
    <property type="term" value="P:rRNA processing"/>
    <property type="evidence" value="ECO:0007669"/>
    <property type="project" value="UniProtKB-KW"/>
</dbReference>
<dbReference type="InterPro" id="IPR012173">
    <property type="entry name" value="Mpp10"/>
</dbReference>
<dbReference type="GO" id="GO:0005732">
    <property type="term" value="C:sno(s)RNA-containing ribonucleoprotein complex"/>
    <property type="evidence" value="ECO:0007669"/>
    <property type="project" value="InterPro"/>
</dbReference>